<dbReference type="Proteomes" id="UP000325212">
    <property type="component" value="Unassembled WGS sequence"/>
</dbReference>
<dbReference type="AlphaFoldDB" id="A0AAV3W0Y4"/>
<evidence type="ECO:0000313" key="2">
    <source>
        <dbReference type="EMBL" id="GEA32035.1"/>
    </source>
</evidence>
<gene>
    <name evidence="2" type="ORF">CDIOL_29580</name>
</gene>
<sequence>MIINTVKSPHKKPVKGRVSLPSIGIEKPDIIRNPTPREAPEDTPKVYGEASGFLSND</sequence>
<dbReference type="EMBL" id="BJLA01000010">
    <property type="protein sequence ID" value="GEA32035.1"/>
    <property type="molecule type" value="Genomic_DNA"/>
</dbReference>
<protein>
    <submittedName>
        <fullName evidence="2">Uncharacterized protein</fullName>
    </submittedName>
</protein>
<evidence type="ECO:0000256" key="1">
    <source>
        <dbReference type="SAM" id="MobiDB-lite"/>
    </source>
</evidence>
<evidence type="ECO:0000313" key="3">
    <source>
        <dbReference type="Proteomes" id="UP000325212"/>
    </source>
</evidence>
<proteinExistence type="predicted"/>
<comment type="caution">
    <text evidence="2">The sequence shown here is derived from an EMBL/GenBank/DDBJ whole genome shotgun (WGS) entry which is preliminary data.</text>
</comment>
<feature type="region of interest" description="Disordered" evidence="1">
    <location>
        <begin position="25"/>
        <end position="57"/>
    </location>
</feature>
<keyword evidence="3" id="KW-1185">Reference proteome</keyword>
<reference evidence="2 3" key="1">
    <citation type="submission" date="2019-06" db="EMBL/GenBank/DDBJ databases">
        <title>Draft genome sequence of Clostridium diolis DSM 15410.</title>
        <authorList>
            <person name="Kobayashi H."/>
            <person name="Tanizawa Y."/>
            <person name="Tohno M."/>
        </authorList>
    </citation>
    <scope>NUCLEOTIDE SEQUENCE [LARGE SCALE GENOMIC DNA]</scope>
    <source>
        <strain evidence="2 3">DSM 15410</strain>
    </source>
</reference>
<name>A0AAV3W0Y4_9CLOT</name>
<accession>A0AAV3W0Y4</accession>
<organism evidence="2 3">
    <name type="scientific">Clostridium diolis</name>
    <dbReference type="NCBI Taxonomy" id="223919"/>
    <lineage>
        <taxon>Bacteria</taxon>
        <taxon>Bacillati</taxon>
        <taxon>Bacillota</taxon>
        <taxon>Clostridia</taxon>
        <taxon>Eubacteriales</taxon>
        <taxon>Clostridiaceae</taxon>
        <taxon>Clostridium</taxon>
    </lineage>
</organism>